<dbReference type="EMBL" id="BAEM01000063">
    <property type="protein sequence ID" value="GAC12634.1"/>
    <property type="molecule type" value="Genomic_DNA"/>
</dbReference>
<evidence type="ECO:0000313" key="4">
    <source>
        <dbReference type="Proteomes" id="UP000006320"/>
    </source>
</evidence>
<proteinExistence type="predicted"/>
<reference evidence="3 4" key="1">
    <citation type="journal article" date="2017" name="Antonie Van Leeuwenhoek">
        <title>Rhizobium rhizosphaerae sp. nov., a novel species isolated from rice rhizosphere.</title>
        <authorList>
            <person name="Zhao J.J."/>
            <person name="Zhang J."/>
            <person name="Zhang R.J."/>
            <person name="Zhang C.W."/>
            <person name="Yin H.Q."/>
            <person name="Zhang X.X."/>
        </authorList>
    </citation>
    <scope>NUCLEOTIDE SEQUENCE [LARGE SCALE GENOMIC DNA]</scope>
    <source>
        <strain evidence="3 4">S18K6</strain>
    </source>
</reference>
<dbReference type="RefSeq" id="WP_007992359.1">
    <property type="nucleotide sequence ID" value="NZ_BAEM01000063.1"/>
</dbReference>
<dbReference type="InterPro" id="IPR041437">
    <property type="entry name" value="GH115_C"/>
</dbReference>
<evidence type="ECO:0000256" key="1">
    <source>
        <dbReference type="SAM" id="SignalP"/>
    </source>
</evidence>
<evidence type="ECO:0000313" key="3">
    <source>
        <dbReference type="EMBL" id="GAC12634.1"/>
    </source>
</evidence>
<evidence type="ECO:0000259" key="2">
    <source>
        <dbReference type="Pfam" id="PF17829"/>
    </source>
</evidence>
<keyword evidence="1" id="KW-0732">Signal</keyword>
<gene>
    <name evidence="3" type="ORF">GCHA_4717</name>
</gene>
<name>A0AAV3V7A2_9ALTE</name>
<feature type="chain" id="PRO_5043562344" description="Gylcosyl hydrolase 115 C-terminal domain-containing protein" evidence="1">
    <location>
        <begin position="25"/>
        <end position="411"/>
    </location>
</feature>
<dbReference type="AlphaFoldDB" id="A0AAV3V7A2"/>
<dbReference type="Proteomes" id="UP000006320">
    <property type="component" value="Unassembled WGS sequence"/>
</dbReference>
<dbReference type="Gene3D" id="2.60.120.1620">
    <property type="match status" value="1"/>
</dbReference>
<accession>A0AAV3V7A2</accession>
<protein>
    <recommendedName>
        <fullName evidence="2">Gylcosyl hydrolase 115 C-terminal domain-containing protein</fullName>
    </recommendedName>
</protein>
<organism evidence="3 4">
    <name type="scientific">Paraglaciecola chathamensis S18K6</name>
    <dbReference type="NCBI Taxonomy" id="1127672"/>
    <lineage>
        <taxon>Bacteria</taxon>
        <taxon>Pseudomonadati</taxon>
        <taxon>Pseudomonadota</taxon>
        <taxon>Gammaproteobacteria</taxon>
        <taxon>Alteromonadales</taxon>
        <taxon>Alteromonadaceae</taxon>
        <taxon>Paraglaciecola</taxon>
    </lineage>
</organism>
<dbReference type="Pfam" id="PF17829">
    <property type="entry name" value="GH115_C"/>
    <property type="match status" value="1"/>
</dbReference>
<comment type="caution">
    <text evidence="3">The sequence shown here is derived from an EMBL/GenBank/DDBJ whole genome shotgun (WGS) entry which is preliminary data.</text>
</comment>
<sequence length="411" mass="46523">MIRNKSCKNLTVLCFFLVSSSTKALENSQLANATLALRDTPIQSKNGLVVIEAEQYTTQIYSDHRRWIVFNDSSAVLHGFADNDPLHVQGASQNSYIELLPDTRTHHNEKLIEGKNFSAKPGKLAIITYPIHFRERGKYYIWARAYSTGSEDNGVHFGLNAQWPASGKRLQLCKGKDSWRWSSNQRVQGNHCGTPNTVWIDVPNEGIHNLSVSMREDGFELDKLILTQDPSYVPSGKGPKETRYFPDPIKQKTKFLKIKEYSLILKADKEFGSAGNIPFYYDQNNEALSIDARKDAYRDTWVSAELKVSDNIWSKKPLEKRVFSQATLVTLGEIDGESSYRVFLNDQLIAQVTNKETAIDYQENYFQLGSLTLKPNDILRVEAKAVTNGKIPENGGTAFARGRWRGIVLYD</sequence>
<feature type="signal peptide" evidence="1">
    <location>
        <begin position="1"/>
        <end position="24"/>
    </location>
</feature>
<feature type="domain" description="Gylcosyl hydrolase 115 C-terminal" evidence="2">
    <location>
        <begin position="45"/>
        <end position="241"/>
    </location>
</feature>